<evidence type="ECO:0000313" key="2">
    <source>
        <dbReference type="EMBL" id="CAK9165911.1"/>
    </source>
</evidence>
<proteinExistence type="predicted"/>
<accession>A0ABC8T9V9</accession>
<dbReference type="AlphaFoldDB" id="A0ABC8T9V9"/>
<evidence type="ECO:0000256" key="1">
    <source>
        <dbReference type="SAM" id="MobiDB-lite"/>
    </source>
</evidence>
<dbReference type="EMBL" id="CAUOFW020004496">
    <property type="protein sequence ID" value="CAK9165911.1"/>
    <property type="molecule type" value="Genomic_DNA"/>
</dbReference>
<gene>
    <name evidence="2" type="ORF">ILEXP_LOCUS35095</name>
</gene>
<reference evidence="2 3" key="1">
    <citation type="submission" date="2024-02" db="EMBL/GenBank/DDBJ databases">
        <authorList>
            <person name="Vignale AGUSTIN F."/>
            <person name="Sosa J E."/>
            <person name="Modenutti C."/>
        </authorList>
    </citation>
    <scope>NUCLEOTIDE SEQUENCE [LARGE SCALE GENOMIC DNA]</scope>
</reference>
<keyword evidence="3" id="KW-1185">Reference proteome</keyword>
<dbReference type="Proteomes" id="UP001642360">
    <property type="component" value="Unassembled WGS sequence"/>
</dbReference>
<name>A0ABC8T9V9_9AQUA</name>
<feature type="compositionally biased region" description="Basic and acidic residues" evidence="1">
    <location>
        <begin position="45"/>
        <end position="60"/>
    </location>
</feature>
<evidence type="ECO:0000313" key="3">
    <source>
        <dbReference type="Proteomes" id="UP001642360"/>
    </source>
</evidence>
<comment type="caution">
    <text evidence="2">The sequence shown here is derived from an EMBL/GenBank/DDBJ whole genome shotgun (WGS) entry which is preliminary data.</text>
</comment>
<feature type="region of interest" description="Disordered" evidence="1">
    <location>
        <begin position="45"/>
        <end position="90"/>
    </location>
</feature>
<sequence length="90" mass="10533">MDGELETELNLLKVRLTRMTKQAVEICQQLEFEFEKQKQRNYDMEMKEPTDHELRDKIKSGLESQPAKPKSKMESTMNQMKGGAKVREDA</sequence>
<protein>
    <submittedName>
        <fullName evidence="2">Uncharacterized protein</fullName>
    </submittedName>
</protein>
<organism evidence="2 3">
    <name type="scientific">Ilex paraguariensis</name>
    <name type="common">yerba mate</name>
    <dbReference type="NCBI Taxonomy" id="185542"/>
    <lineage>
        <taxon>Eukaryota</taxon>
        <taxon>Viridiplantae</taxon>
        <taxon>Streptophyta</taxon>
        <taxon>Embryophyta</taxon>
        <taxon>Tracheophyta</taxon>
        <taxon>Spermatophyta</taxon>
        <taxon>Magnoliopsida</taxon>
        <taxon>eudicotyledons</taxon>
        <taxon>Gunneridae</taxon>
        <taxon>Pentapetalae</taxon>
        <taxon>asterids</taxon>
        <taxon>campanulids</taxon>
        <taxon>Aquifoliales</taxon>
        <taxon>Aquifoliaceae</taxon>
        <taxon>Ilex</taxon>
    </lineage>
</organism>